<dbReference type="Gene3D" id="1.10.357.10">
    <property type="entry name" value="Tetracycline Repressor, domain 2"/>
    <property type="match status" value="1"/>
</dbReference>
<keyword evidence="7" id="KW-1185">Reference proteome</keyword>
<organism evidence="6 7">
    <name type="scientific">Jiangella anatolica</name>
    <dbReference type="NCBI Taxonomy" id="2670374"/>
    <lineage>
        <taxon>Bacteria</taxon>
        <taxon>Bacillati</taxon>
        <taxon>Actinomycetota</taxon>
        <taxon>Actinomycetes</taxon>
        <taxon>Jiangellales</taxon>
        <taxon>Jiangellaceae</taxon>
        <taxon>Jiangella</taxon>
    </lineage>
</organism>
<dbReference type="GO" id="GO:0003700">
    <property type="term" value="F:DNA-binding transcription factor activity"/>
    <property type="evidence" value="ECO:0007669"/>
    <property type="project" value="TreeGrafter"/>
</dbReference>
<proteinExistence type="predicted"/>
<dbReference type="EMBL" id="POTW01000046">
    <property type="protein sequence ID" value="PZF82011.1"/>
    <property type="molecule type" value="Genomic_DNA"/>
</dbReference>
<dbReference type="GO" id="GO:0000976">
    <property type="term" value="F:transcription cis-regulatory region binding"/>
    <property type="evidence" value="ECO:0007669"/>
    <property type="project" value="TreeGrafter"/>
</dbReference>
<keyword evidence="1" id="KW-0805">Transcription regulation</keyword>
<name>A0A2W2B3K8_9ACTN</name>
<comment type="caution">
    <text evidence="6">The sequence shown here is derived from an EMBL/GenBank/DDBJ whole genome shotgun (WGS) entry which is preliminary data.</text>
</comment>
<accession>A0A2W2B3K8</accession>
<evidence type="ECO:0000256" key="1">
    <source>
        <dbReference type="ARBA" id="ARBA00023015"/>
    </source>
</evidence>
<evidence type="ECO:0000313" key="7">
    <source>
        <dbReference type="Proteomes" id="UP000248764"/>
    </source>
</evidence>
<keyword evidence="2 4" id="KW-0238">DNA-binding</keyword>
<evidence type="ECO:0000259" key="5">
    <source>
        <dbReference type="PROSITE" id="PS50977"/>
    </source>
</evidence>
<evidence type="ECO:0000256" key="4">
    <source>
        <dbReference type="PROSITE-ProRule" id="PRU00335"/>
    </source>
</evidence>
<dbReference type="RefSeq" id="WP_111256123.1">
    <property type="nucleotide sequence ID" value="NZ_POTW01000046.1"/>
</dbReference>
<dbReference type="PANTHER" id="PTHR30055:SF234">
    <property type="entry name" value="HTH-TYPE TRANSCRIPTIONAL REGULATOR BETI"/>
    <property type="match status" value="1"/>
</dbReference>
<dbReference type="InterPro" id="IPR001647">
    <property type="entry name" value="HTH_TetR"/>
</dbReference>
<evidence type="ECO:0000256" key="2">
    <source>
        <dbReference type="ARBA" id="ARBA00023125"/>
    </source>
</evidence>
<protein>
    <submittedName>
        <fullName evidence="6">TetR/AcrR family transcriptional regulator</fullName>
    </submittedName>
</protein>
<reference evidence="6 7" key="1">
    <citation type="submission" date="2018-01" db="EMBL/GenBank/DDBJ databases">
        <title>Draft genome sequence of Jiangella sp. GTF31.</title>
        <authorList>
            <person name="Sahin N."/>
            <person name="Ay H."/>
            <person name="Saygin H."/>
        </authorList>
    </citation>
    <scope>NUCLEOTIDE SEQUENCE [LARGE SCALE GENOMIC DNA]</scope>
    <source>
        <strain evidence="6 7">GTF31</strain>
    </source>
</reference>
<evidence type="ECO:0000256" key="3">
    <source>
        <dbReference type="ARBA" id="ARBA00023163"/>
    </source>
</evidence>
<sequence>MATETRRTRATPMSPEQRRAAIVEATVPLLHRHGFDVSTRQIAEAAGIAEGTIFRVFEDKDTLLRQALEAALDPGDAERRLAAIGADLPLEDRLLVATQILHERLTGIFQLMAAIGFQRPPGDDGRHDPPRHAGMMALLEELVEPDRDRLRLPPAEVAHRLRILCFAGFHPFITDRTPMTPAGVVDLLLHGVLAPAAGSSDPSP</sequence>
<dbReference type="Pfam" id="PF00440">
    <property type="entry name" value="TetR_N"/>
    <property type="match status" value="1"/>
</dbReference>
<dbReference type="PANTHER" id="PTHR30055">
    <property type="entry name" value="HTH-TYPE TRANSCRIPTIONAL REGULATOR RUTR"/>
    <property type="match status" value="1"/>
</dbReference>
<dbReference type="PROSITE" id="PS50977">
    <property type="entry name" value="HTH_TETR_2"/>
    <property type="match status" value="1"/>
</dbReference>
<dbReference type="AlphaFoldDB" id="A0A2W2B3K8"/>
<evidence type="ECO:0000313" key="6">
    <source>
        <dbReference type="EMBL" id="PZF82011.1"/>
    </source>
</evidence>
<dbReference type="InterPro" id="IPR050109">
    <property type="entry name" value="HTH-type_TetR-like_transc_reg"/>
</dbReference>
<dbReference type="PRINTS" id="PR00455">
    <property type="entry name" value="HTHTETR"/>
</dbReference>
<feature type="DNA-binding region" description="H-T-H motif" evidence="4">
    <location>
        <begin position="38"/>
        <end position="57"/>
    </location>
</feature>
<dbReference type="InterPro" id="IPR009057">
    <property type="entry name" value="Homeodomain-like_sf"/>
</dbReference>
<gene>
    <name evidence="6" type="ORF">C1I92_18460</name>
</gene>
<feature type="domain" description="HTH tetR-type" evidence="5">
    <location>
        <begin position="16"/>
        <end position="75"/>
    </location>
</feature>
<keyword evidence="3" id="KW-0804">Transcription</keyword>
<dbReference type="SUPFAM" id="SSF46689">
    <property type="entry name" value="Homeodomain-like"/>
    <property type="match status" value="1"/>
</dbReference>
<dbReference type="Proteomes" id="UP000248764">
    <property type="component" value="Unassembled WGS sequence"/>
</dbReference>